<dbReference type="Pfam" id="PF07730">
    <property type="entry name" value="HisKA_3"/>
    <property type="match status" value="1"/>
</dbReference>
<dbReference type="GO" id="GO:0016301">
    <property type="term" value="F:kinase activity"/>
    <property type="evidence" value="ECO:0007669"/>
    <property type="project" value="UniProtKB-KW"/>
</dbReference>
<gene>
    <name evidence="6" type="ORF">ACFSSA_12810</name>
</gene>
<keyword evidence="4" id="KW-1133">Transmembrane helix</keyword>
<dbReference type="Gene3D" id="1.20.5.1930">
    <property type="match status" value="1"/>
</dbReference>
<dbReference type="RefSeq" id="WP_386820872.1">
    <property type="nucleotide sequence ID" value="NZ_JBHUIT010000031.1"/>
</dbReference>
<sequence length="315" mass="35638">MRSPPGVTLPASVKPGATLRFTGICHLNRSQHRIAKRFDQSFWLQVKGMQDIRVLEAAPWWTPTVMLWTIAVGTLLIVAFQVWITLLRQRVTAQTRIISDQIKRESILKERQRIARELHDTLEQALGGLTMLLDNCRLQIKSQPEKGLRSLELAKGMLRHCRKEFRASISELRGGLLEKTSLYHAVVQTIQPLAESCDAKFEAHCSGQERKLRLQIERHILRIASEATSNAVRHGKPRKIRFDLSYTEESLTLSIQNDGLEFSPNDVAETEHFGILGMHERANQIGGTLEINSDSAGTSVILKVPRTNGWNPEEI</sequence>
<keyword evidence="4" id="KW-0472">Membrane</keyword>
<dbReference type="InterPro" id="IPR003594">
    <property type="entry name" value="HATPase_dom"/>
</dbReference>
<dbReference type="SUPFAM" id="SSF55874">
    <property type="entry name" value="ATPase domain of HSP90 chaperone/DNA topoisomerase II/histidine kinase"/>
    <property type="match status" value="1"/>
</dbReference>
<keyword evidence="3" id="KW-0902">Two-component regulatory system</keyword>
<dbReference type="InterPro" id="IPR050482">
    <property type="entry name" value="Sensor_HK_TwoCompSys"/>
</dbReference>
<evidence type="ECO:0000256" key="4">
    <source>
        <dbReference type="SAM" id="Phobius"/>
    </source>
</evidence>
<feature type="transmembrane region" description="Helical" evidence="4">
    <location>
        <begin position="65"/>
        <end position="87"/>
    </location>
</feature>
<protein>
    <submittedName>
        <fullName evidence="6">Sensor histidine kinase</fullName>
    </submittedName>
</protein>
<dbReference type="CDD" id="cd16917">
    <property type="entry name" value="HATPase_UhpB-NarQ-NarX-like"/>
    <property type="match status" value="1"/>
</dbReference>
<evidence type="ECO:0000256" key="3">
    <source>
        <dbReference type="ARBA" id="ARBA00023012"/>
    </source>
</evidence>
<accession>A0ABW5DD24</accession>
<dbReference type="InterPro" id="IPR036890">
    <property type="entry name" value="HATPase_C_sf"/>
</dbReference>
<evidence type="ECO:0000256" key="1">
    <source>
        <dbReference type="ARBA" id="ARBA00022679"/>
    </source>
</evidence>
<dbReference type="InterPro" id="IPR011712">
    <property type="entry name" value="Sig_transdc_His_kin_sub3_dim/P"/>
</dbReference>
<proteinExistence type="predicted"/>
<dbReference type="SMART" id="SM00387">
    <property type="entry name" value="HATPase_c"/>
    <property type="match status" value="1"/>
</dbReference>
<dbReference type="EMBL" id="JBHUIT010000031">
    <property type="protein sequence ID" value="MFD2257556.1"/>
    <property type="molecule type" value="Genomic_DNA"/>
</dbReference>
<evidence type="ECO:0000313" key="6">
    <source>
        <dbReference type="EMBL" id="MFD2257556.1"/>
    </source>
</evidence>
<evidence type="ECO:0000313" key="7">
    <source>
        <dbReference type="Proteomes" id="UP001597375"/>
    </source>
</evidence>
<comment type="caution">
    <text evidence="6">The sequence shown here is derived from an EMBL/GenBank/DDBJ whole genome shotgun (WGS) entry which is preliminary data.</text>
</comment>
<feature type="domain" description="Histidine kinase/HSP90-like ATPase" evidence="5">
    <location>
        <begin position="215"/>
        <end position="308"/>
    </location>
</feature>
<dbReference type="Gene3D" id="3.30.565.10">
    <property type="entry name" value="Histidine kinase-like ATPase, C-terminal domain"/>
    <property type="match status" value="1"/>
</dbReference>
<dbReference type="Pfam" id="PF02518">
    <property type="entry name" value="HATPase_c"/>
    <property type="match status" value="1"/>
</dbReference>
<dbReference type="PANTHER" id="PTHR24421:SF62">
    <property type="entry name" value="SENSORY TRANSDUCTION HISTIDINE KINASE"/>
    <property type="match status" value="1"/>
</dbReference>
<keyword evidence="7" id="KW-1185">Reference proteome</keyword>
<keyword evidence="2 6" id="KW-0418">Kinase</keyword>
<organism evidence="6 7">
    <name type="scientific">Luteolibacter algae</name>
    <dbReference type="NCBI Taxonomy" id="454151"/>
    <lineage>
        <taxon>Bacteria</taxon>
        <taxon>Pseudomonadati</taxon>
        <taxon>Verrucomicrobiota</taxon>
        <taxon>Verrucomicrobiia</taxon>
        <taxon>Verrucomicrobiales</taxon>
        <taxon>Verrucomicrobiaceae</taxon>
        <taxon>Luteolibacter</taxon>
    </lineage>
</organism>
<dbReference type="PANTHER" id="PTHR24421">
    <property type="entry name" value="NITRATE/NITRITE SENSOR PROTEIN NARX-RELATED"/>
    <property type="match status" value="1"/>
</dbReference>
<reference evidence="7" key="1">
    <citation type="journal article" date="2019" name="Int. J. Syst. Evol. Microbiol.">
        <title>The Global Catalogue of Microorganisms (GCM) 10K type strain sequencing project: providing services to taxonomists for standard genome sequencing and annotation.</title>
        <authorList>
            <consortium name="The Broad Institute Genomics Platform"/>
            <consortium name="The Broad Institute Genome Sequencing Center for Infectious Disease"/>
            <person name="Wu L."/>
            <person name="Ma J."/>
        </authorList>
    </citation>
    <scope>NUCLEOTIDE SEQUENCE [LARGE SCALE GENOMIC DNA]</scope>
    <source>
        <strain evidence="7">CGMCC 4.7106</strain>
    </source>
</reference>
<keyword evidence="4" id="KW-0812">Transmembrane</keyword>
<dbReference type="Proteomes" id="UP001597375">
    <property type="component" value="Unassembled WGS sequence"/>
</dbReference>
<evidence type="ECO:0000256" key="2">
    <source>
        <dbReference type="ARBA" id="ARBA00022777"/>
    </source>
</evidence>
<evidence type="ECO:0000259" key="5">
    <source>
        <dbReference type="SMART" id="SM00387"/>
    </source>
</evidence>
<name>A0ABW5DD24_9BACT</name>
<keyword evidence="1" id="KW-0808">Transferase</keyword>